<name>A0A834TR92_9FABA</name>
<keyword evidence="3" id="KW-1185">Reference proteome</keyword>
<feature type="domain" description="GAG-pre-integrase" evidence="1">
    <location>
        <begin position="241"/>
        <end position="298"/>
    </location>
</feature>
<proteinExistence type="predicted"/>
<dbReference type="InterPro" id="IPR025724">
    <property type="entry name" value="GAG-pre-integrase_dom"/>
</dbReference>
<accession>A0A834TR92</accession>
<dbReference type="OrthoDB" id="1380361at2759"/>
<evidence type="ECO:0000259" key="1">
    <source>
        <dbReference type="Pfam" id="PF13976"/>
    </source>
</evidence>
<sequence length="384" mass="43136">MGLNLDPKPIRRHILNLDPLPDLDKAFAIVINAESEKEVSQTYSTTGVEASALMVKGQNSRTDGDRIKDGGKRIGYATTATELKEARKGNSNSKKVSVNMAATSNGENQENDNGKQVEERQTELASMVSQIIKQEMGKFLKNKEAEEHINFANLVNFAGNVMSGNFLSLTHGSWILDTEASSHICSNINLMQHVVSLDPSTKDLKSEEIIAVAGVRRNLYVLESKSFNPFVIKQFLSDCGSLPNTMCNAIPNSNENTSVLWHQRLGHCPLSMLNYIDFFKNSELKQLPICDICHYAKQNRLPFPISQTRSQRALKLLHIDVWGPYAIGVYKTRPYPIYPVRPGHFRDIHFYESNFPFEKSHDNESPVPPSPLPIFDDDADYIHD</sequence>
<dbReference type="Proteomes" id="UP000634136">
    <property type="component" value="Unassembled WGS sequence"/>
</dbReference>
<protein>
    <submittedName>
        <fullName evidence="2">Retrovirus-related Pol polyprotein from transposon TNT 1-94</fullName>
    </submittedName>
</protein>
<dbReference type="AlphaFoldDB" id="A0A834TR92"/>
<evidence type="ECO:0000313" key="2">
    <source>
        <dbReference type="EMBL" id="KAF7825115.1"/>
    </source>
</evidence>
<comment type="caution">
    <text evidence="2">The sequence shown here is derived from an EMBL/GenBank/DDBJ whole genome shotgun (WGS) entry which is preliminary data.</text>
</comment>
<reference evidence="2" key="1">
    <citation type="submission" date="2020-09" db="EMBL/GenBank/DDBJ databases">
        <title>Genome-Enabled Discovery of Anthraquinone Biosynthesis in Senna tora.</title>
        <authorList>
            <person name="Kang S.-H."/>
            <person name="Pandey R.P."/>
            <person name="Lee C.-M."/>
            <person name="Sim J.-S."/>
            <person name="Jeong J.-T."/>
            <person name="Choi B.-S."/>
            <person name="Jung M."/>
            <person name="Ginzburg D."/>
            <person name="Zhao K."/>
            <person name="Won S.Y."/>
            <person name="Oh T.-J."/>
            <person name="Yu Y."/>
            <person name="Kim N.-H."/>
            <person name="Lee O.R."/>
            <person name="Lee T.-H."/>
            <person name="Bashyal P."/>
            <person name="Kim T.-S."/>
            <person name="Lee W.-H."/>
            <person name="Kawkins C."/>
            <person name="Kim C.-K."/>
            <person name="Kim J.S."/>
            <person name="Ahn B.O."/>
            <person name="Rhee S.Y."/>
            <person name="Sohng J.K."/>
        </authorList>
    </citation>
    <scope>NUCLEOTIDE SEQUENCE</scope>
    <source>
        <tissue evidence="2">Leaf</tissue>
    </source>
</reference>
<dbReference type="EMBL" id="JAAIUW010000006">
    <property type="protein sequence ID" value="KAF7825115.1"/>
    <property type="molecule type" value="Genomic_DNA"/>
</dbReference>
<evidence type="ECO:0000313" key="3">
    <source>
        <dbReference type="Proteomes" id="UP000634136"/>
    </source>
</evidence>
<gene>
    <name evidence="2" type="ORF">G2W53_016279</name>
</gene>
<organism evidence="2 3">
    <name type="scientific">Senna tora</name>
    <dbReference type="NCBI Taxonomy" id="362788"/>
    <lineage>
        <taxon>Eukaryota</taxon>
        <taxon>Viridiplantae</taxon>
        <taxon>Streptophyta</taxon>
        <taxon>Embryophyta</taxon>
        <taxon>Tracheophyta</taxon>
        <taxon>Spermatophyta</taxon>
        <taxon>Magnoliopsida</taxon>
        <taxon>eudicotyledons</taxon>
        <taxon>Gunneridae</taxon>
        <taxon>Pentapetalae</taxon>
        <taxon>rosids</taxon>
        <taxon>fabids</taxon>
        <taxon>Fabales</taxon>
        <taxon>Fabaceae</taxon>
        <taxon>Caesalpinioideae</taxon>
        <taxon>Cassia clade</taxon>
        <taxon>Senna</taxon>
    </lineage>
</organism>
<dbReference type="Pfam" id="PF13976">
    <property type="entry name" value="gag_pre-integrs"/>
    <property type="match status" value="1"/>
</dbReference>